<gene>
    <name evidence="1" type="ORF">FH972_024522</name>
</gene>
<evidence type="ECO:0000313" key="2">
    <source>
        <dbReference type="Proteomes" id="UP000327013"/>
    </source>
</evidence>
<reference evidence="1 2" key="1">
    <citation type="submission" date="2019-06" db="EMBL/GenBank/DDBJ databases">
        <title>A chromosomal-level reference genome of Carpinus fangiana (Coryloideae, Betulaceae).</title>
        <authorList>
            <person name="Yang X."/>
            <person name="Wang Z."/>
            <person name="Zhang L."/>
            <person name="Hao G."/>
            <person name="Liu J."/>
            <person name="Yang Y."/>
        </authorList>
    </citation>
    <scope>NUCLEOTIDE SEQUENCE [LARGE SCALE GENOMIC DNA]</scope>
    <source>
        <strain evidence="1">Cfa_2016G</strain>
        <tissue evidence="1">Leaf</tissue>
    </source>
</reference>
<dbReference type="EMBL" id="VIBQ01000017">
    <property type="protein sequence ID" value="KAB8360788.1"/>
    <property type="molecule type" value="Genomic_DNA"/>
</dbReference>
<name>A0A5N6KY92_9ROSI</name>
<accession>A0A5N6KY92</accession>
<keyword evidence="2" id="KW-1185">Reference proteome</keyword>
<dbReference type="Proteomes" id="UP000327013">
    <property type="component" value="Unassembled WGS sequence"/>
</dbReference>
<evidence type="ECO:0000313" key="1">
    <source>
        <dbReference type="EMBL" id="KAB8360788.1"/>
    </source>
</evidence>
<comment type="caution">
    <text evidence="1">The sequence shown here is derived from an EMBL/GenBank/DDBJ whole genome shotgun (WGS) entry which is preliminary data.</text>
</comment>
<protein>
    <submittedName>
        <fullName evidence="1">Uncharacterized protein</fullName>
    </submittedName>
</protein>
<organism evidence="1 2">
    <name type="scientific">Carpinus fangiana</name>
    <dbReference type="NCBI Taxonomy" id="176857"/>
    <lineage>
        <taxon>Eukaryota</taxon>
        <taxon>Viridiplantae</taxon>
        <taxon>Streptophyta</taxon>
        <taxon>Embryophyta</taxon>
        <taxon>Tracheophyta</taxon>
        <taxon>Spermatophyta</taxon>
        <taxon>Magnoliopsida</taxon>
        <taxon>eudicotyledons</taxon>
        <taxon>Gunneridae</taxon>
        <taxon>Pentapetalae</taxon>
        <taxon>rosids</taxon>
        <taxon>fabids</taxon>
        <taxon>Fagales</taxon>
        <taxon>Betulaceae</taxon>
        <taxon>Carpinus</taxon>
    </lineage>
</organism>
<proteinExistence type="predicted"/>
<sequence>MKIGHEHGRGFNVTEFITGAVHVVVVTRDVVRRGVEVGKLFGLVLVVLRRGLRTGAAFALILQRGSAIFGMHGAVVAKEEISPDKRASALHTLEGPFLCVWQRALV</sequence>
<dbReference type="AlphaFoldDB" id="A0A5N6KY92"/>